<feature type="coiled-coil region" evidence="1">
    <location>
        <begin position="32"/>
        <end position="59"/>
    </location>
</feature>
<name>A0A6J5M1T4_9CAUD</name>
<proteinExistence type="predicted"/>
<keyword evidence="1" id="KW-0175">Coiled coil</keyword>
<reference evidence="2" key="1">
    <citation type="submission" date="2020-04" db="EMBL/GenBank/DDBJ databases">
        <authorList>
            <person name="Chiriac C."/>
            <person name="Salcher M."/>
            <person name="Ghai R."/>
            <person name="Kavagutti S V."/>
        </authorList>
    </citation>
    <scope>NUCLEOTIDE SEQUENCE</scope>
</reference>
<sequence length="118" mass="12983">MTDIVERLRSSNGRMGVRDPNDYGMVITVAEANEAADEIERLRATVDVAEDEILRLRGALRRIAMPGVRMAYCRDGHEIAVLLARDALTTTTTTQHIWKCPINLPGCTANCCSYGCGN</sequence>
<accession>A0A6J5M1T4</accession>
<organism evidence="2">
    <name type="scientific">uncultured Caudovirales phage</name>
    <dbReference type="NCBI Taxonomy" id="2100421"/>
    <lineage>
        <taxon>Viruses</taxon>
        <taxon>Duplodnaviria</taxon>
        <taxon>Heunggongvirae</taxon>
        <taxon>Uroviricota</taxon>
        <taxon>Caudoviricetes</taxon>
        <taxon>Peduoviridae</taxon>
        <taxon>Maltschvirus</taxon>
        <taxon>Maltschvirus maltsch</taxon>
    </lineage>
</organism>
<evidence type="ECO:0000256" key="1">
    <source>
        <dbReference type="SAM" id="Coils"/>
    </source>
</evidence>
<evidence type="ECO:0000313" key="2">
    <source>
        <dbReference type="EMBL" id="CAB4139016.1"/>
    </source>
</evidence>
<protein>
    <submittedName>
        <fullName evidence="2">Uncharacterized protein</fullName>
    </submittedName>
</protein>
<dbReference type="EMBL" id="LR796353">
    <property type="protein sequence ID" value="CAB4139016.1"/>
    <property type="molecule type" value="Genomic_DNA"/>
</dbReference>
<gene>
    <name evidence="2" type="ORF">UFOVP345_12</name>
</gene>